<gene>
    <name evidence="1" type="ORF">MTR67_002952</name>
</gene>
<accession>A0AAF0PRK9</accession>
<dbReference type="InterPro" id="IPR043502">
    <property type="entry name" value="DNA/RNA_pol_sf"/>
</dbReference>
<dbReference type="Gene3D" id="3.10.10.10">
    <property type="entry name" value="HIV Type 1 Reverse Transcriptase, subunit A, domain 1"/>
    <property type="match status" value="1"/>
</dbReference>
<reference evidence="1" key="1">
    <citation type="submission" date="2023-08" db="EMBL/GenBank/DDBJ databases">
        <title>A de novo genome assembly of Solanum verrucosum Schlechtendal, a Mexican diploid species geographically isolated from the other diploid A-genome species in potato relatives.</title>
        <authorList>
            <person name="Hosaka K."/>
        </authorList>
    </citation>
    <scope>NUCLEOTIDE SEQUENCE</scope>
    <source>
        <tissue evidence="1">Young leaves</tissue>
    </source>
</reference>
<proteinExistence type="predicted"/>
<evidence type="ECO:0000313" key="2">
    <source>
        <dbReference type="Proteomes" id="UP001234989"/>
    </source>
</evidence>
<evidence type="ECO:0000313" key="1">
    <source>
        <dbReference type="EMBL" id="WMV09567.1"/>
    </source>
</evidence>
<keyword evidence="2" id="KW-1185">Reference proteome</keyword>
<dbReference type="SUPFAM" id="SSF56672">
    <property type="entry name" value="DNA/RNA polymerases"/>
    <property type="match status" value="1"/>
</dbReference>
<dbReference type="InterPro" id="IPR032567">
    <property type="entry name" value="RTL1-rel"/>
</dbReference>
<name>A0AAF0PRK9_SOLVR</name>
<dbReference type="AlphaFoldDB" id="A0AAF0PRK9"/>
<dbReference type="Proteomes" id="UP001234989">
    <property type="component" value="Chromosome 1"/>
</dbReference>
<dbReference type="PANTHER" id="PTHR15503:SF45">
    <property type="entry name" value="RNA-DIRECTED DNA POLYMERASE HOMOLOG"/>
    <property type="match status" value="1"/>
</dbReference>
<organism evidence="1 2">
    <name type="scientific">Solanum verrucosum</name>
    <dbReference type="NCBI Taxonomy" id="315347"/>
    <lineage>
        <taxon>Eukaryota</taxon>
        <taxon>Viridiplantae</taxon>
        <taxon>Streptophyta</taxon>
        <taxon>Embryophyta</taxon>
        <taxon>Tracheophyta</taxon>
        <taxon>Spermatophyta</taxon>
        <taxon>Magnoliopsida</taxon>
        <taxon>eudicotyledons</taxon>
        <taxon>Gunneridae</taxon>
        <taxon>Pentapetalae</taxon>
        <taxon>asterids</taxon>
        <taxon>lamiids</taxon>
        <taxon>Solanales</taxon>
        <taxon>Solanaceae</taxon>
        <taxon>Solanoideae</taxon>
        <taxon>Solaneae</taxon>
        <taxon>Solanum</taxon>
    </lineage>
</organism>
<sequence>MGPCNVRRDSASFPGSWFRSSTDRSRLDRFSICNTIVNEFQDLFLEDFPRVPPERDIDIGIDLFPDTEPNSISPYRIAPAELQELKKQLKDLLDKGFIRPSILPWGAPVLYMKMKDSSLRMCIDYM</sequence>
<dbReference type="PANTHER" id="PTHR15503">
    <property type="entry name" value="LDOC1 RELATED"/>
    <property type="match status" value="1"/>
</dbReference>
<dbReference type="EMBL" id="CP133612">
    <property type="protein sequence ID" value="WMV09567.1"/>
    <property type="molecule type" value="Genomic_DNA"/>
</dbReference>
<protein>
    <submittedName>
        <fullName evidence="1">Uncharacterized protein</fullName>
    </submittedName>
</protein>